<feature type="transmembrane region" description="Helical" evidence="1">
    <location>
        <begin position="97"/>
        <end position="120"/>
    </location>
</feature>
<dbReference type="EMBL" id="CP063365">
    <property type="protein sequence ID" value="QRG10223.1"/>
    <property type="molecule type" value="Genomic_DNA"/>
</dbReference>
<organism evidence="2 3">
    <name type="scientific">Xanthobacter dioxanivorans</name>
    <dbReference type="NCBI Taxonomy" id="2528964"/>
    <lineage>
        <taxon>Bacteria</taxon>
        <taxon>Pseudomonadati</taxon>
        <taxon>Pseudomonadota</taxon>
        <taxon>Alphaproteobacteria</taxon>
        <taxon>Hyphomicrobiales</taxon>
        <taxon>Xanthobacteraceae</taxon>
        <taxon>Xanthobacter</taxon>
    </lineage>
</organism>
<keyword evidence="1" id="KW-0812">Transmembrane</keyword>
<dbReference type="KEGG" id="xdi:EZH22_31110"/>
<accession>A0A974SMU8</accession>
<feature type="transmembrane region" description="Helical" evidence="1">
    <location>
        <begin position="29"/>
        <end position="50"/>
    </location>
</feature>
<reference evidence="2 3" key="1">
    <citation type="submission" date="2020-10" db="EMBL/GenBank/DDBJ databases">
        <title>Degradation of 1,4-Dioxane by Xanthobacter sp. YN2, via a Novel Group-2 Soluble Di-Iron Monooxygenase.</title>
        <authorList>
            <person name="Ma F."/>
            <person name="Wang Y."/>
            <person name="Yang J."/>
            <person name="Guo H."/>
            <person name="Su D."/>
            <person name="Yu L."/>
        </authorList>
    </citation>
    <scope>NUCLEOTIDE SEQUENCE [LARGE SCALE GENOMIC DNA]</scope>
    <source>
        <strain evidence="2 3">YN2</strain>
        <plasmid evidence="2 3">unnamed3</plasmid>
    </source>
</reference>
<evidence type="ECO:0000313" key="2">
    <source>
        <dbReference type="EMBL" id="QRG10223.1"/>
    </source>
</evidence>
<gene>
    <name evidence="2" type="ORF">EZH22_31110</name>
</gene>
<feature type="transmembrane region" description="Helical" evidence="1">
    <location>
        <begin position="62"/>
        <end position="85"/>
    </location>
</feature>
<dbReference type="Proteomes" id="UP000596427">
    <property type="component" value="Plasmid unnamed3"/>
</dbReference>
<name>A0A974SMU8_9HYPH</name>
<sequence>MSDRNQTFDFPGMRPALVTGWAAQELTKFLVAVVAVLSLWLLEVPLLTLVDHLVSVASHSGLRFDAAAVVSVATWLATALVLVVVEAMRWAVGTRPVSPMTVLLVGLVCAYLVSWVLMWATS</sequence>
<keyword evidence="1" id="KW-1133">Transmembrane helix</keyword>
<proteinExistence type="predicted"/>
<geneLocation type="plasmid" evidence="2 3">
    <name>unnamed3</name>
</geneLocation>
<evidence type="ECO:0000256" key="1">
    <source>
        <dbReference type="SAM" id="Phobius"/>
    </source>
</evidence>
<dbReference type="RefSeq" id="WP_203197098.1">
    <property type="nucleotide sequence ID" value="NZ_CP063365.1"/>
</dbReference>
<keyword evidence="3" id="KW-1185">Reference proteome</keyword>
<protein>
    <submittedName>
        <fullName evidence="2">Uncharacterized protein</fullName>
    </submittedName>
</protein>
<dbReference type="AlphaFoldDB" id="A0A974SMU8"/>
<keyword evidence="2" id="KW-0614">Plasmid</keyword>
<evidence type="ECO:0000313" key="3">
    <source>
        <dbReference type="Proteomes" id="UP000596427"/>
    </source>
</evidence>
<keyword evidence="1" id="KW-0472">Membrane</keyword>